<dbReference type="InterPro" id="IPR001374">
    <property type="entry name" value="R3H_dom"/>
</dbReference>
<dbReference type="PANTHER" id="PTHR13498:SF3">
    <property type="entry name" value="SPERM-ASSOCIATED ANTIGEN 7"/>
    <property type="match status" value="1"/>
</dbReference>
<dbReference type="Gene3D" id="3.30.1370.50">
    <property type="entry name" value="R3H-like domain"/>
    <property type="match status" value="1"/>
</dbReference>
<dbReference type="PANTHER" id="PTHR13498">
    <property type="entry name" value="SPERM ASSOCIATED ANTIGEN 7"/>
    <property type="match status" value="1"/>
</dbReference>
<sequence>MDLLDDILSSMDKNQRPALSQPDKVIQKRYQEQQKVAEKERQIINNFTVKIQNKLAAFLKDEKLATMQFEPMEKIFRSVIIETTEESNSHLYCHTFGKEDRYVIVYKNPPSELEIEARHYGDYTKWNKEIEAEYKKKKEESALAMIPTASSSEQSEGREQREQSKSKKTKLIHLECEALGTDLNRNYGMVSTELKKDTRSIEQTLNDIQQKKRLKTQHQNDNT</sequence>
<dbReference type="AlphaFoldDB" id="A0A1J1IPP8"/>
<proteinExistence type="predicted"/>
<gene>
    <name evidence="3" type="ORF">CLUMA_CG015412</name>
</gene>
<reference evidence="3 4" key="1">
    <citation type="submission" date="2015-04" db="EMBL/GenBank/DDBJ databases">
        <authorList>
            <person name="Syromyatnikov M.Y."/>
            <person name="Popov V.N."/>
        </authorList>
    </citation>
    <scope>NUCLEOTIDE SEQUENCE [LARGE SCALE GENOMIC DNA]</scope>
</reference>
<dbReference type="EMBL" id="CVRI01000057">
    <property type="protein sequence ID" value="CRL02211.1"/>
    <property type="molecule type" value="Genomic_DNA"/>
</dbReference>
<keyword evidence="4" id="KW-1185">Reference proteome</keyword>
<evidence type="ECO:0000313" key="4">
    <source>
        <dbReference type="Proteomes" id="UP000183832"/>
    </source>
</evidence>
<feature type="domain" description="R3H" evidence="2">
    <location>
        <begin position="48"/>
        <end position="107"/>
    </location>
</feature>
<protein>
    <submittedName>
        <fullName evidence="3">CLUMA_CG015412, isoform A</fullName>
    </submittedName>
</protein>
<dbReference type="Pfam" id="PF01424">
    <property type="entry name" value="R3H"/>
    <property type="match status" value="1"/>
</dbReference>
<organism evidence="3 4">
    <name type="scientific">Clunio marinus</name>
    <dbReference type="NCBI Taxonomy" id="568069"/>
    <lineage>
        <taxon>Eukaryota</taxon>
        <taxon>Metazoa</taxon>
        <taxon>Ecdysozoa</taxon>
        <taxon>Arthropoda</taxon>
        <taxon>Hexapoda</taxon>
        <taxon>Insecta</taxon>
        <taxon>Pterygota</taxon>
        <taxon>Neoptera</taxon>
        <taxon>Endopterygota</taxon>
        <taxon>Diptera</taxon>
        <taxon>Nematocera</taxon>
        <taxon>Chironomoidea</taxon>
        <taxon>Chironomidae</taxon>
        <taxon>Clunio</taxon>
    </lineage>
</organism>
<feature type="region of interest" description="Disordered" evidence="1">
    <location>
        <begin position="141"/>
        <end position="169"/>
    </location>
</feature>
<dbReference type="OrthoDB" id="5979509at2759"/>
<evidence type="ECO:0000259" key="2">
    <source>
        <dbReference type="Pfam" id="PF01424"/>
    </source>
</evidence>
<feature type="compositionally biased region" description="Basic and acidic residues" evidence="1">
    <location>
        <begin position="155"/>
        <end position="165"/>
    </location>
</feature>
<dbReference type="Proteomes" id="UP000183832">
    <property type="component" value="Unassembled WGS sequence"/>
</dbReference>
<dbReference type="GO" id="GO:0003676">
    <property type="term" value="F:nucleic acid binding"/>
    <property type="evidence" value="ECO:0007669"/>
    <property type="project" value="InterPro"/>
</dbReference>
<dbReference type="InterPro" id="IPR036867">
    <property type="entry name" value="R3H_dom_sf"/>
</dbReference>
<dbReference type="InterPro" id="IPR017330">
    <property type="entry name" value="SPAG7"/>
</dbReference>
<evidence type="ECO:0000256" key="1">
    <source>
        <dbReference type="SAM" id="MobiDB-lite"/>
    </source>
</evidence>
<accession>A0A1J1IPP8</accession>
<name>A0A1J1IPP8_9DIPT</name>
<evidence type="ECO:0000313" key="3">
    <source>
        <dbReference type="EMBL" id="CRL02211.1"/>
    </source>
</evidence>
<dbReference type="SUPFAM" id="SSF82708">
    <property type="entry name" value="R3H domain"/>
    <property type="match status" value="1"/>
</dbReference>